<dbReference type="InParanoid" id="B9T9I6"/>
<organism evidence="1 2">
    <name type="scientific">Ricinus communis</name>
    <name type="common">Castor bean</name>
    <dbReference type="NCBI Taxonomy" id="3988"/>
    <lineage>
        <taxon>Eukaryota</taxon>
        <taxon>Viridiplantae</taxon>
        <taxon>Streptophyta</taxon>
        <taxon>Embryophyta</taxon>
        <taxon>Tracheophyta</taxon>
        <taxon>Spermatophyta</taxon>
        <taxon>Magnoliopsida</taxon>
        <taxon>eudicotyledons</taxon>
        <taxon>Gunneridae</taxon>
        <taxon>Pentapetalae</taxon>
        <taxon>rosids</taxon>
        <taxon>fabids</taxon>
        <taxon>Malpighiales</taxon>
        <taxon>Euphorbiaceae</taxon>
        <taxon>Acalyphoideae</taxon>
        <taxon>Acalypheae</taxon>
        <taxon>Ricinus</taxon>
    </lineage>
</organism>
<proteinExistence type="predicted"/>
<name>B9T9I6_RICCO</name>
<evidence type="ECO:0000313" key="1">
    <source>
        <dbReference type="EMBL" id="EEF27476.1"/>
    </source>
</evidence>
<keyword evidence="2" id="KW-1185">Reference proteome</keyword>
<reference evidence="2" key="1">
    <citation type="journal article" date="2010" name="Nat. Biotechnol.">
        <title>Draft genome sequence of the oilseed species Ricinus communis.</title>
        <authorList>
            <person name="Chan A.P."/>
            <person name="Crabtree J."/>
            <person name="Zhao Q."/>
            <person name="Lorenzi H."/>
            <person name="Orvis J."/>
            <person name="Puiu D."/>
            <person name="Melake-Berhan A."/>
            <person name="Jones K.M."/>
            <person name="Redman J."/>
            <person name="Chen G."/>
            <person name="Cahoon E.B."/>
            <person name="Gedil M."/>
            <person name="Stanke M."/>
            <person name="Haas B.J."/>
            <person name="Wortman J.R."/>
            <person name="Fraser-Liggett C.M."/>
            <person name="Ravel J."/>
            <person name="Rabinowicz P.D."/>
        </authorList>
    </citation>
    <scope>NUCLEOTIDE SEQUENCE [LARGE SCALE GENOMIC DNA]</scope>
    <source>
        <strain evidence="2">cv. Hale</strain>
    </source>
</reference>
<feature type="non-terminal residue" evidence="1">
    <location>
        <position position="654"/>
    </location>
</feature>
<dbReference type="Proteomes" id="UP000008311">
    <property type="component" value="Unassembled WGS sequence"/>
</dbReference>
<gene>
    <name evidence="1" type="ORF">RCOM_0055050</name>
</gene>
<dbReference type="EMBL" id="EQ975376">
    <property type="protein sequence ID" value="EEF27476.1"/>
    <property type="molecule type" value="Genomic_DNA"/>
</dbReference>
<sequence length="654" mass="73803">MAIVVVQMALRLRHARVVPVMQVQLRCRIIARVLHRLRERNEGAGADVRRDAVRTCGHGLQDAAVVRLVRIEVEPHAAFAREEDFLARGARFRDGRDEEVRAPQVRGRDARRRHEFIVRVLEQDGAHHRHARAAIVEGGRVVIGQHRVAQADGGARQRLHGRGAEDRLGRHLFLRVRTEDRLEHAVLQPAHVQLVVQHGPGKAAQVGMHVRLALHAHLQRDFHLRLEAAPAPLHVARPRDHAEALRSRVTRAHQDERPFLRIVARIAVGDQFRPFVAVDVVDLVRRAGGMARGGRMRFRFAQIAPPAGDAARLEVLVDIPEPVARLRLEHVDEARVPEEEIEDERLALRIRREDALLRGVLPALRRRQHERFRDEDGLDALPAEIRHHRFRAGEAVAVPREVAHRALDGLAEPVQVEHDGIQRDAVRDEFFHDGARLAFRVVAEAAREIAERPARRQRLAARQAGRFVHQLRPVVTRDHLVRLAAAHHFVAQGAVLAAVEIEPAGPRIVEVDRVLVRRHGHRDAIAHLVRAVAEPVRRPVVQAEAVAAPVHADGARPGAVQRLVALEREFDAFQFPRMAVALLLGDERPALVGVADAQRRFVHRDRDAVRDELDAPVRFPDRRLRLAGLQHDGVRGRIERLAARHEARLDDVRV</sequence>
<evidence type="ECO:0000313" key="2">
    <source>
        <dbReference type="Proteomes" id="UP000008311"/>
    </source>
</evidence>
<accession>B9T9I6</accession>
<protein>
    <submittedName>
        <fullName evidence="1">Uncharacterized protein</fullName>
    </submittedName>
</protein>
<dbReference type="AlphaFoldDB" id="B9T9I6"/>